<comment type="caution">
    <text evidence="6">The sequence shown here is derived from an EMBL/GenBank/DDBJ whole genome shotgun (WGS) entry which is preliminary data.</text>
</comment>
<evidence type="ECO:0000256" key="2">
    <source>
        <dbReference type="ARBA" id="ARBA00022670"/>
    </source>
</evidence>
<evidence type="ECO:0000256" key="1">
    <source>
        <dbReference type="ARBA" id="ARBA00007447"/>
    </source>
</evidence>
<keyword evidence="4" id="KW-0378">Hydrolase</keyword>
<evidence type="ECO:0000256" key="3">
    <source>
        <dbReference type="ARBA" id="ARBA00022750"/>
    </source>
</evidence>
<protein>
    <recommendedName>
        <fullName evidence="5">Peptidase A1 domain-containing protein</fullName>
    </recommendedName>
</protein>
<dbReference type="GO" id="GO:0006508">
    <property type="term" value="P:proteolysis"/>
    <property type="evidence" value="ECO:0007669"/>
    <property type="project" value="UniProtKB-KW"/>
</dbReference>
<dbReference type="PANTHER" id="PTHR47966:SF51">
    <property type="entry name" value="BETA-SITE APP-CLEAVING ENZYME, ISOFORM A-RELATED"/>
    <property type="match status" value="1"/>
</dbReference>
<gene>
    <name evidence="6" type="ORF">FOL47_006005</name>
</gene>
<dbReference type="PROSITE" id="PS51767">
    <property type="entry name" value="PEPTIDASE_A1"/>
    <property type="match status" value="1"/>
</dbReference>
<dbReference type="SUPFAM" id="SSF50630">
    <property type="entry name" value="Acid proteases"/>
    <property type="match status" value="1"/>
</dbReference>
<keyword evidence="2" id="KW-0645">Protease</keyword>
<organism evidence="6 7">
    <name type="scientific">Perkinsus chesapeaki</name>
    <name type="common">Clam parasite</name>
    <name type="synonym">Perkinsus andrewsi</name>
    <dbReference type="NCBI Taxonomy" id="330153"/>
    <lineage>
        <taxon>Eukaryota</taxon>
        <taxon>Sar</taxon>
        <taxon>Alveolata</taxon>
        <taxon>Perkinsozoa</taxon>
        <taxon>Perkinsea</taxon>
        <taxon>Perkinsida</taxon>
        <taxon>Perkinsidae</taxon>
        <taxon>Perkinsus</taxon>
    </lineage>
</organism>
<evidence type="ECO:0000313" key="7">
    <source>
        <dbReference type="Proteomes" id="UP000591131"/>
    </source>
</evidence>
<comment type="similarity">
    <text evidence="1">Belongs to the peptidase A1 family.</text>
</comment>
<evidence type="ECO:0000259" key="5">
    <source>
        <dbReference type="PROSITE" id="PS51767"/>
    </source>
</evidence>
<dbReference type="Gene3D" id="2.40.70.10">
    <property type="entry name" value="Acid Proteases"/>
    <property type="match status" value="1"/>
</dbReference>
<dbReference type="InterPro" id="IPR033121">
    <property type="entry name" value="PEPTIDASE_A1"/>
</dbReference>
<dbReference type="AlphaFoldDB" id="A0A7J6LUT8"/>
<reference evidence="6 7" key="1">
    <citation type="submission" date="2020-04" db="EMBL/GenBank/DDBJ databases">
        <title>Perkinsus chesapeaki whole genome sequence.</title>
        <authorList>
            <person name="Bogema D.R."/>
        </authorList>
    </citation>
    <scope>NUCLEOTIDE SEQUENCE [LARGE SCALE GENOMIC DNA]</scope>
    <source>
        <strain evidence="6">ATCC PRA-425</strain>
    </source>
</reference>
<accession>A0A7J6LUT8</accession>
<sequence length="355" mass="39712">MFICTSLPPGAVDFPIELIEDSAWVELVLDGQTVRVLPDTGGKKTYVLYESAFGSQRCHTFTAGCYSCPGDSCVESSKENETARFADGATVTYFRHNANLGVKLPNGTEVHVLNYRLGVVKQYSPEDIPPYPTLSLKKEPEFSRAPYSFIHQVVRGLDGAVRRLTFSITYPRRSTEVGHLTAGGDPDPTWHAPFVTLHQRDDQGWILNIDEAGYRSGTESEALHIKKARVLFDSGSNVIVGPVKEVNKLVEHIGKFVHFKEHMILDCSDISKLPEIWFDIMADDEEGLTTRLFIDWKDYAYPLDHRPGNCTIDIAGIDVRPAAPYRWILGGPLFKAYFVQFTYDIGSIGFAKKTI</sequence>
<dbReference type="InterPro" id="IPR021109">
    <property type="entry name" value="Peptidase_aspartic_dom_sf"/>
</dbReference>
<dbReference type="OrthoDB" id="433190at2759"/>
<proteinExistence type="inferred from homology"/>
<evidence type="ECO:0000256" key="4">
    <source>
        <dbReference type="ARBA" id="ARBA00022801"/>
    </source>
</evidence>
<keyword evidence="7" id="KW-1185">Reference proteome</keyword>
<evidence type="ECO:0000313" key="6">
    <source>
        <dbReference type="EMBL" id="KAF4662916.1"/>
    </source>
</evidence>
<feature type="domain" description="Peptidase A1" evidence="5">
    <location>
        <begin position="21"/>
        <end position="351"/>
    </location>
</feature>
<dbReference type="PANTHER" id="PTHR47966">
    <property type="entry name" value="BETA-SITE APP-CLEAVING ENZYME, ISOFORM A-RELATED"/>
    <property type="match status" value="1"/>
</dbReference>
<dbReference type="InterPro" id="IPR001461">
    <property type="entry name" value="Aspartic_peptidase_A1"/>
</dbReference>
<dbReference type="GO" id="GO:0004190">
    <property type="term" value="F:aspartic-type endopeptidase activity"/>
    <property type="evidence" value="ECO:0007669"/>
    <property type="project" value="UniProtKB-KW"/>
</dbReference>
<name>A0A7J6LUT8_PERCH</name>
<keyword evidence="3" id="KW-0064">Aspartyl protease</keyword>
<dbReference type="Proteomes" id="UP000591131">
    <property type="component" value="Unassembled WGS sequence"/>
</dbReference>
<dbReference type="EMBL" id="JAAPAO010000332">
    <property type="protein sequence ID" value="KAF4662916.1"/>
    <property type="molecule type" value="Genomic_DNA"/>
</dbReference>
<dbReference type="Pfam" id="PF00026">
    <property type="entry name" value="Asp"/>
    <property type="match status" value="1"/>
</dbReference>